<accession>A0A1I6QPQ3</accession>
<feature type="domain" description="Histidine kinase/HSP90-like ATPase" evidence="3">
    <location>
        <begin position="31"/>
        <end position="136"/>
    </location>
</feature>
<dbReference type="InterPro" id="IPR050267">
    <property type="entry name" value="Anti-sigma-factor_SerPK"/>
</dbReference>
<dbReference type="GO" id="GO:0004674">
    <property type="term" value="F:protein serine/threonine kinase activity"/>
    <property type="evidence" value="ECO:0007669"/>
    <property type="project" value="UniProtKB-KW"/>
</dbReference>
<evidence type="ECO:0000259" key="3">
    <source>
        <dbReference type="Pfam" id="PF13581"/>
    </source>
</evidence>
<dbReference type="AlphaFoldDB" id="A0A1I6QPQ3"/>
<dbReference type="Proteomes" id="UP000198873">
    <property type="component" value="Unassembled WGS sequence"/>
</dbReference>
<dbReference type="Gene3D" id="3.30.565.10">
    <property type="entry name" value="Histidine kinase-like ATPase, C-terminal domain"/>
    <property type="match status" value="1"/>
</dbReference>
<protein>
    <submittedName>
        <fullName evidence="4">Anti-sigma regulatory factor (Ser/Thr protein kinase)</fullName>
    </submittedName>
</protein>
<name>A0A1I6QPQ3_9ACTN</name>
<keyword evidence="4" id="KW-0808">Transferase</keyword>
<evidence type="ECO:0000256" key="1">
    <source>
        <dbReference type="ARBA" id="ARBA00022527"/>
    </source>
</evidence>
<evidence type="ECO:0000313" key="5">
    <source>
        <dbReference type="Proteomes" id="UP000198873"/>
    </source>
</evidence>
<dbReference type="Pfam" id="PF13581">
    <property type="entry name" value="HATPase_c_2"/>
    <property type="match status" value="1"/>
</dbReference>
<keyword evidence="4" id="KW-0418">Kinase</keyword>
<gene>
    <name evidence="4" type="ORF">SAMN05444716_102178</name>
</gene>
<reference evidence="5" key="1">
    <citation type="submission" date="2016-10" db="EMBL/GenBank/DDBJ databases">
        <authorList>
            <person name="Varghese N."/>
            <person name="Submissions S."/>
        </authorList>
    </citation>
    <scope>NUCLEOTIDE SEQUENCE [LARGE SCALE GENOMIC DNA]</scope>
    <source>
        <strain evidence="5">CGMCC 4.7047</strain>
    </source>
</reference>
<dbReference type="CDD" id="cd16936">
    <property type="entry name" value="HATPase_RsbW-like"/>
    <property type="match status" value="1"/>
</dbReference>
<keyword evidence="5" id="KW-1185">Reference proteome</keyword>
<dbReference type="RefSeq" id="WP_019436084.1">
    <property type="nucleotide sequence ID" value="NZ_CP054938.1"/>
</dbReference>
<sequence length="153" mass="16298">MFSSPRTTPLPVSLPSPAAPPADPPGERFELPSRPASVAAARELVRHRLTGWGVPRDLVDTARLIVSELVTNALLHTASDRIVCRVERRGRQVRIEVADQGPGLDPRVPPTGPSDPDAEGGRGLLLLDAMATRWGVISPHQGAGCTVWAEIAP</sequence>
<dbReference type="PANTHER" id="PTHR35526:SF3">
    <property type="entry name" value="ANTI-SIGMA-F FACTOR RSBW"/>
    <property type="match status" value="1"/>
</dbReference>
<dbReference type="SUPFAM" id="SSF55874">
    <property type="entry name" value="ATPase domain of HSP90 chaperone/DNA topoisomerase II/histidine kinase"/>
    <property type="match status" value="1"/>
</dbReference>
<keyword evidence="1" id="KW-0723">Serine/threonine-protein kinase</keyword>
<dbReference type="InterPro" id="IPR036890">
    <property type="entry name" value="HATPase_C_sf"/>
</dbReference>
<organism evidence="4 5">
    <name type="scientific">Streptomyces harbinensis</name>
    <dbReference type="NCBI Taxonomy" id="1176198"/>
    <lineage>
        <taxon>Bacteria</taxon>
        <taxon>Bacillati</taxon>
        <taxon>Actinomycetota</taxon>
        <taxon>Actinomycetes</taxon>
        <taxon>Kitasatosporales</taxon>
        <taxon>Streptomycetaceae</taxon>
        <taxon>Streptomyces</taxon>
    </lineage>
</organism>
<evidence type="ECO:0000256" key="2">
    <source>
        <dbReference type="SAM" id="MobiDB-lite"/>
    </source>
</evidence>
<dbReference type="EMBL" id="FPAB01000002">
    <property type="protein sequence ID" value="SFS54441.1"/>
    <property type="molecule type" value="Genomic_DNA"/>
</dbReference>
<feature type="compositionally biased region" description="Pro residues" evidence="2">
    <location>
        <begin position="12"/>
        <end position="24"/>
    </location>
</feature>
<proteinExistence type="predicted"/>
<feature type="region of interest" description="Disordered" evidence="2">
    <location>
        <begin position="1"/>
        <end position="33"/>
    </location>
</feature>
<feature type="compositionally biased region" description="Low complexity" evidence="2">
    <location>
        <begin position="1"/>
        <end position="11"/>
    </location>
</feature>
<evidence type="ECO:0000313" key="4">
    <source>
        <dbReference type="EMBL" id="SFS54441.1"/>
    </source>
</evidence>
<dbReference type="InterPro" id="IPR003594">
    <property type="entry name" value="HATPase_dom"/>
</dbReference>
<dbReference type="PANTHER" id="PTHR35526">
    <property type="entry name" value="ANTI-SIGMA-F FACTOR RSBW-RELATED"/>
    <property type="match status" value="1"/>
</dbReference>
<dbReference type="STRING" id="1176198.SAMN05444716_102178"/>
<feature type="region of interest" description="Disordered" evidence="2">
    <location>
        <begin position="100"/>
        <end position="120"/>
    </location>
</feature>